<feature type="compositionally biased region" description="Gly residues" evidence="1">
    <location>
        <begin position="434"/>
        <end position="446"/>
    </location>
</feature>
<evidence type="ECO:0000313" key="3">
    <source>
        <dbReference type="Proteomes" id="UP000612055"/>
    </source>
</evidence>
<gene>
    <name evidence="2" type="ORF">HYH03_005759</name>
</gene>
<feature type="compositionally biased region" description="Basic and acidic residues" evidence="1">
    <location>
        <begin position="50"/>
        <end position="70"/>
    </location>
</feature>
<feature type="compositionally biased region" description="Polar residues" evidence="1">
    <location>
        <begin position="230"/>
        <end position="242"/>
    </location>
</feature>
<feature type="compositionally biased region" description="Low complexity" evidence="1">
    <location>
        <begin position="122"/>
        <end position="131"/>
    </location>
</feature>
<feature type="region of interest" description="Disordered" evidence="1">
    <location>
        <begin position="410"/>
        <end position="452"/>
    </location>
</feature>
<comment type="caution">
    <text evidence="2">The sequence shown here is derived from an EMBL/GenBank/DDBJ whole genome shotgun (WGS) entry which is preliminary data.</text>
</comment>
<feature type="compositionally biased region" description="Gly residues" evidence="1">
    <location>
        <begin position="153"/>
        <end position="164"/>
    </location>
</feature>
<sequence>MRLTAALSRNSTGCGGTAPGRRAVPARLTAPLGRRRVAASADGETPSPSRSHELSELREQSLGRIDEPEATKLPSSQRLKDLSGVDLNVAPMYQPLDSPQQGGAQQAQRGEQQAQHGEHAQEQVQEQAQRGGQEEPGRQGQSGGSGGEEEARGGGGGAGGGGGELSLAPPGAPPDALELLRQLEERPVTNVDEARGLGPEQGEDFGGGPLDRPHPGDGSRGPTGAEPDAPTSTLHAATTTGGSDDLNRRGGREDADGEGGGGGGGFAGAEALWGLGGGEAVALTALDTGDAFEARAPEARAGAGARPRAQTRSAPVKAMGREDRVREVEECISGGAANTGAALSHLEPTATAAANDGLGGGGGGGGGGRAGGAAGGWAGYRGHLAADAREVAEMGSQSAVRAVEAAISLPRGQPGASSGGGQSPLVADAPGSGQDPGSGSSSGGLRGAAAAAVDRVEGAAEAAAGAAVGAAKYVRNTARTTGQLLGNAAMHIAEDVQGRNSGVDEP</sequence>
<name>A0A835Y494_9CHLO</name>
<feature type="region of interest" description="Disordered" evidence="1">
    <location>
        <begin position="1"/>
        <end position="271"/>
    </location>
</feature>
<reference evidence="2" key="1">
    <citation type="journal article" date="2020" name="bioRxiv">
        <title>Comparative genomics of Chlamydomonas.</title>
        <authorList>
            <person name="Craig R.J."/>
            <person name="Hasan A.R."/>
            <person name="Ness R.W."/>
            <person name="Keightley P.D."/>
        </authorList>
    </citation>
    <scope>NUCLEOTIDE SEQUENCE</scope>
    <source>
        <strain evidence="2">CCAP 11/70</strain>
    </source>
</reference>
<dbReference type="AlphaFoldDB" id="A0A835Y494"/>
<dbReference type="OrthoDB" id="551248at2759"/>
<feature type="compositionally biased region" description="Low complexity" evidence="1">
    <location>
        <begin position="100"/>
        <end position="115"/>
    </location>
</feature>
<accession>A0A835Y494</accession>
<feature type="compositionally biased region" description="Low complexity" evidence="1">
    <location>
        <begin position="299"/>
        <end position="308"/>
    </location>
</feature>
<feature type="region of interest" description="Disordered" evidence="1">
    <location>
        <begin position="296"/>
        <end position="323"/>
    </location>
</feature>
<feature type="compositionally biased region" description="Basic and acidic residues" evidence="1">
    <location>
        <begin position="181"/>
        <end position="195"/>
    </location>
</feature>
<dbReference type="EMBL" id="JAEHOE010000020">
    <property type="protein sequence ID" value="KAG2496157.1"/>
    <property type="molecule type" value="Genomic_DNA"/>
</dbReference>
<feature type="compositionally biased region" description="Basic and acidic residues" evidence="1">
    <location>
        <begin position="245"/>
        <end position="254"/>
    </location>
</feature>
<organism evidence="2 3">
    <name type="scientific">Edaphochlamys debaryana</name>
    <dbReference type="NCBI Taxonomy" id="47281"/>
    <lineage>
        <taxon>Eukaryota</taxon>
        <taxon>Viridiplantae</taxon>
        <taxon>Chlorophyta</taxon>
        <taxon>core chlorophytes</taxon>
        <taxon>Chlorophyceae</taxon>
        <taxon>CS clade</taxon>
        <taxon>Chlamydomonadales</taxon>
        <taxon>Chlamydomonadales incertae sedis</taxon>
        <taxon>Edaphochlamys</taxon>
    </lineage>
</organism>
<feature type="compositionally biased region" description="Gly residues" evidence="1">
    <location>
        <begin position="258"/>
        <end position="267"/>
    </location>
</feature>
<proteinExistence type="predicted"/>
<dbReference type="Proteomes" id="UP000612055">
    <property type="component" value="Unassembled WGS sequence"/>
</dbReference>
<keyword evidence="3" id="KW-1185">Reference proteome</keyword>
<evidence type="ECO:0000256" key="1">
    <source>
        <dbReference type="SAM" id="MobiDB-lite"/>
    </source>
</evidence>
<protein>
    <submittedName>
        <fullName evidence="2">Uncharacterized protein</fullName>
    </submittedName>
</protein>
<evidence type="ECO:0000313" key="2">
    <source>
        <dbReference type="EMBL" id="KAG2496157.1"/>
    </source>
</evidence>